<proteinExistence type="predicted"/>
<sequence length="50" mass="5570">MTHCKAPQTRSWWAAIRQVVQLCETCDTSASSSSLLCQSGRTNVHLSRFS</sequence>
<accession>A0A0E9WE22</accession>
<dbReference type="EMBL" id="GBXM01019928">
    <property type="protein sequence ID" value="JAH88649.1"/>
    <property type="molecule type" value="Transcribed_RNA"/>
</dbReference>
<name>A0A0E9WE22_ANGAN</name>
<protein>
    <submittedName>
        <fullName evidence="1">Uncharacterized protein</fullName>
    </submittedName>
</protein>
<reference evidence="1" key="2">
    <citation type="journal article" date="2015" name="Fish Shellfish Immunol.">
        <title>Early steps in the European eel (Anguilla anguilla)-Vibrio vulnificus interaction in the gills: Role of the RtxA13 toxin.</title>
        <authorList>
            <person name="Callol A."/>
            <person name="Pajuelo D."/>
            <person name="Ebbesson L."/>
            <person name="Teles M."/>
            <person name="MacKenzie S."/>
            <person name="Amaro C."/>
        </authorList>
    </citation>
    <scope>NUCLEOTIDE SEQUENCE</scope>
</reference>
<organism evidence="1">
    <name type="scientific">Anguilla anguilla</name>
    <name type="common">European freshwater eel</name>
    <name type="synonym">Muraena anguilla</name>
    <dbReference type="NCBI Taxonomy" id="7936"/>
    <lineage>
        <taxon>Eukaryota</taxon>
        <taxon>Metazoa</taxon>
        <taxon>Chordata</taxon>
        <taxon>Craniata</taxon>
        <taxon>Vertebrata</taxon>
        <taxon>Euteleostomi</taxon>
        <taxon>Actinopterygii</taxon>
        <taxon>Neopterygii</taxon>
        <taxon>Teleostei</taxon>
        <taxon>Anguilliformes</taxon>
        <taxon>Anguillidae</taxon>
        <taxon>Anguilla</taxon>
    </lineage>
</organism>
<dbReference type="AlphaFoldDB" id="A0A0E9WE22"/>
<evidence type="ECO:0000313" key="1">
    <source>
        <dbReference type="EMBL" id="JAH88649.1"/>
    </source>
</evidence>
<reference evidence="1" key="1">
    <citation type="submission" date="2014-11" db="EMBL/GenBank/DDBJ databases">
        <authorList>
            <person name="Amaro Gonzalez C."/>
        </authorList>
    </citation>
    <scope>NUCLEOTIDE SEQUENCE</scope>
</reference>